<protein>
    <submittedName>
        <fullName evidence="2">Uncharacterized protein</fullName>
    </submittedName>
</protein>
<reference evidence="2" key="2">
    <citation type="submission" date="2023-11" db="UniProtKB">
        <authorList>
            <consortium name="WormBaseParasite"/>
        </authorList>
    </citation>
    <scope>IDENTIFICATION</scope>
</reference>
<sequence length="92" mass="10474">MAGKRARGRRRTISKVERKRSKAMIERSLILLNNHASVFRNEVHMRAQSSTENIKETDGFAEHLSDKKEEIVPCSGNTVEEATVEFSLMKCP</sequence>
<dbReference type="WBParaSite" id="TREG1_15370.1">
    <property type="protein sequence ID" value="TREG1_15370.1"/>
    <property type="gene ID" value="TREG1_15370"/>
</dbReference>
<evidence type="ECO:0000313" key="2">
    <source>
        <dbReference type="WBParaSite" id="TREG1_15370.1"/>
    </source>
</evidence>
<proteinExistence type="predicted"/>
<dbReference type="AlphaFoldDB" id="A0AA85JE44"/>
<dbReference type="Proteomes" id="UP000050795">
    <property type="component" value="Unassembled WGS sequence"/>
</dbReference>
<evidence type="ECO:0000313" key="1">
    <source>
        <dbReference type="Proteomes" id="UP000050795"/>
    </source>
</evidence>
<accession>A0AA85JE44</accession>
<reference evidence="1" key="1">
    <citation type="submission" date="2022-06" db="EMBL/GenBank/DDBJ databases">
        <authorList>
            <person name="Berger JAMES D."/>
            <person name="Berger JAMES D."/>
        </authorList>
    </citation>
    <scope>NUCLEOTIDE SEQUENCE [LARGE SCALE GENOMIC DNA]</scope>
</reference>
<organism evidence="1 2">
    <name type="scientific">Trichobilharzia regenti</name>
    <name type="common">Nasal bird schistosome</name>
    <dbReference type="NCBI Taxonomy" id="157069"/>
    <lineage>
        <taxon>Eukaryota</taxon>
        <taxon>Metazoa</taxon>
        <taxon>Spiralia</taxon>
        <taxon>Lophotrochozoa</taxon>
        <taxon>Platyhelminthes</taxon>
        <taxon>Trematoda</taxon>
        <taxon>Digenea</taxon>
        <taxon>Strigeidida</taxon>
        <taxon>Schistosomatoidea</taxon>
        <taxon>Schistosomatidae</taxon>
        <taxon>Trichobilharzia</taxon>
    </lineage>
</organism>
<keyword evidence="1" id="KW-1185">Reference proteome</keyword>
<name>A0AA85JE44_TRIRE</name>